<proteinExistence type="predicted"/>
<feature type="domain" description="TPM" evidence="1">
    <location>
        <begin position="42"/>
        <end position="169"/>
    </location>
</feature>
<dbReference type="Pfam" id="PF04536">
    <property type="entry name" value="TPM_phosphatase"/>
    <property type="match status" value="1"/>
</dbReference>
<dbReference type="EMBL" id="VAUV01000004">
    <property type="protein sequence ID" value="TLD71746.1"/>
    <property type="molecule type" value="Genomic_DNA"/>
</dbReference>
<dbReference type="Proteomes" id="UP000306196">
    <property type="component" value="Unassembled WGS sequence"/>
</dbReference>
<name>A0A5R8KHF1_9BACT</name>
<accession>A0A5R8KHF1</accession>
<comment type="caution">
    <text evidence="2">The sequence shown here is derived from an EMBL/GenBank/DDBJ whole genome shotgun (WGS) entry which is preliminary data.</text>
</comment>
<protein>
    <recommendedName>
        <fullName evidence="1">TPM domain-containing protein</fullName>
    </recommendedName>
</protein>
<keyword evidence="3" id="KW-1185">Reference proteome</keyword>
<reference evidence="2 3" key="1">
    <citation type="submission" date="2019-05" db="EMBL/GenBank/DDBJ databases">
        <title>Verrucobacter flavum gen. nov., sp. nov. a new member of the family Verrucomicrobiaceae.</title>
        <authorList>
            <person name="Szuroczki S."/>
            <person name="Abbaszade G."/>
            <person name="Szabo A."/>
            <person name="Felfoldi T."/>
            <person name="Schumann P."/>
            <person name="Boka K."/>
            <person name="Keki Z."/>
            <person name="Toumi M."/>
            <person name="Toth E."/>
        </authorList>
    </citation>
    <scope>NUCLEOTIDE SEQUENCE [LARGE SCALE GENOMIC DNA]</scope>
    <source>
        <strain evidence="2 3">MG-N-17</strain>
    </source>
</reference>
<dbReference type="OrthoDB" id="187731at2"/>
<dbReference type="AlphaFoldDB" id="A0A5R8KHF1"/>
<sequence length="202" mass="22288">MKCPACAADELQELSPTCPSCGFHLASLDRMMGIPPKLRSGITDLVGFLSKRQVAKLTSHLHELTLQFPQCRFAAVLVEAPAKVPFPVYVFWLFNKGGIAAPMEKGGDCRVVLLVIDTNTASCACMVGYGLEPFFTGERLQRITDSALPYLLCREFSDAFHASLDVVQQQLHEMSQDIPRLYGIREQGQGQIQDQAGESFAY</sequence>
<dbReference type="RefSeq" id="WP_138085340.1">
    <property type="nucleotide sequence ID" value="NZ_VAUV01000004.1"/>
</dbReference>
<dbReference type="InterPro" id="IPR007621">
    <property type="entry name" value="TPM_dom"/>
</dbReference>
<evidence type="ECO:0000259" key="1">
    <source>
        <dbReference type="Pfam" id="PF04536"/>
    </source>
</evidence>
<dbReference type="Gene3D" id="3.10.310.50">
    <property type="match status" value="1"/>
</dbReference>
<evidence type="ECO:0000313" key="3">
    <source>
        <dbReference type="Proteomes" id="UP000306196"/>
    </source>
</evidence>
<organism evidence="2 3">
    <name type="scientific">Phragmitibacter flavus</name>
    <dbReference type="NCBI Taxonomy" id="2576071"/>
    <lineage>
        <taxon>Bacteria</taxon>
        <taxon>Pseudomonadati</taxon>
        <taxon>Verrucomicrobiota</taxon>
        <taxon>Verrucomicrobiia</taxon>
        <taxon>Verrucomicrobiales</taxon>
        <taxon>Verrucomicrobiaceae</taxon>
        <taxon>Phragmitibacter</taxon>
    </lineage>
</organism>
<evidence type="ECO:0000313" key="2">
    <source>
        <dbReference type="EMBL" id="TLD71746.1"/>
    </source>
</evidence>
<gene>
    <name evidence="2" type="ORF">FEM03_06295</name>
</gene>